<accession>A0A0K2SG68</accession>
<dbReference type="OrthoDB" id="9156098at2"/>
<dbReference type="NCBIfam" id="NF041918">
    <property type="entry name" value="SAMP1"/>
    <property type="match status" value="1"/>
</dbReference>
<dbReference type="PANTHER" id="PTHR38031:SF1">
    <property type="entry name" value="SULFUR CARRIER PROTEIN CYSO"/>
    <property type="match status" value="1"/>
</dbReference>
<dbReference type="SUPFAM" id="SSF54285">
    <property type="entry name" value="MoaD/ThiS"/>
    <property type="match status" value="1"/>
</dbReference>
<evidence type="ECO:0000313" key="1">
    <source>
        <dbReference type="EMBL" id="BAS26096.1"/>
    </source>
</evidence>
<reference evidence="2" key="2">
    <citation type="journal article" date="2016" name="Int. J. Syst. Evol. Microbiol.">
        <title>Complete genome sequence and cell structure of Limnochorda pilosa, a Gram-negative spore-former within the phylum Firmicutes.</title>
        <authorList>
            <person name="Watanabe M."/>
            <person name="Kojima H."/>
            <person name="Fukui M."/>
        </authorList>
    </citation>
    <scope>NUCLEOTIDE SEQUENCE [LARGE SCALE GENOMIC DNA]</scope>
    <source>
        <strain evidence="2">HC45</strain>
    </source>
</reference>
<gene>
    <name evidence="1" type="ORF">LIP_0239</name>
</gene>
<dbReference type="AlphaFoldDB" id="A0A0K2SG68"/>
<dbReference type="InterPro" id="IPR012675">
    <property type="entry name" value="Beta-grasp_dom_sf"/>
</dbReference>
<name>A0A0K2SG68_LIMPI</name>
<dbReference type="Gene3D" id="3.10.20.30">
    <property type="match status" value="1"/>
</dbReference>
<dbReference type="EMBL" id="AP014924">
    <property type="protein sequence ID" value="BAS26096.1"/>
    <property type="molecule type" value="Genomic_DNA"/>
</dbReference>
<dbReference type="InterPro" id="IPR054834">
    <property type="entry name" value="SAMP1_3"/>
</dbReference>
<dbReference type="KEGG" id="lpil:LIP_0239"/>
<dbReference type="STRING" id="1555112.LIP_0239"/>
<dbReference type="InterPro" id="IPR003749">
    <property type="entry name" value="ThiS/MoaD-like"/>
</dbReference>
<reference evidence="2" key="1">
    <citation type="submission" date="2015-07" db="EMBL/GenBank/DDBJ databases">
        <title>Complete genome sequence and phylogenetic analysis of Limnochorda pilosa.</title>
        <authorList>
            <person name="Watanabe M."/>
            <person name="Kojima H."/>
            <person name="Fukui M."/>
        </authorList>
    </citation>
    <scope>NUCLEOTIDE SEQUENCE [LARGE SCALE GENOMIC DNA]</scope>
    <source>
        <strain evidence="2">HC45</strain>
    </source>
</reference>
<dbReference type="PANTHER" id="PTHR38031">
    <property type="entry name" value="SULFUR CARRIER PROTEIN SLR0821-RELATED"/>
    <property type="match status" value="1"/>
</dbReference>
<dbReference type="RefSeq" id="WP_068133220.1">
    <property type="nucleotide sequence ID" value="NZ_AP014924.1"/>
</dbReference>
<dbReference type="Pfam" id="PF02597">
    <property type="entry name" value="ThiS"/>
    <property type="match status" value="1"/>
</dbReference>
<keyword evidence="2" id="KW-1185">Reference proteome</keyword>
<sequence length="91" mass="9835">MPRFVIPGLLQSITAGEREVPAEGGTVAEALAALTRLYPEARSRLFAEDGTLRTHVNLFVNEEDIRFLRGLETPVAESDEILIIPAMAGGS</sequence>
<evidence type="ECO:0000313" key="2">
    <source>
        <dbReference type="Proteomes" id="UP000065807"/>
    </source>
</evidence>
<dbReference type="Proteomes" id="UP000065807">
    <property type="component" value="Chromosome"/>
</dbReference>
<protein>
    <submittedName>
        <fullName evidence="1">Molybdenum cofactor biosynthesis protein MoaD</fullName>
    </submittedName>
</protein>
<dbReference type="InterPro" id="IPR052045">
    <property type="entry name" value="Sulfur_Carrier/Prot_Modifier"/>
</dbReference>
<organism evidence="1 2">
    <name type="scientific">Limnochorda pilosa</name>
    <dbReference type="NCBI Taxonomy" id="1555112"/>
    <lineage>
        <taxon>Bacteria</taxon>
        <taxon>Bacillati</taxon>
        <taxon>Bacillota</taxon>
        <taxon>Limnochordia</taxon>
        <taxon>Limnochordales</taxon>
        <taxon>Limnochordaceae</taxon>
        <taxon>Limnochorda</taxon>
    </lineage>
</organism>
<dbReference type="InterPro" id="IPR016155">
    <property type="entry name" value="Mopterin_synth/thiamin_S_b"/>
</dbReference>
<proteinExistence type="predicted"/>